<proteinExistence type="predicted"/>
<reference evidence="2" key="1">
    <citation type="journal article" date="2022" name="Mol. Ecol. Resour.">
        <title>The genomes of chicory, endive, great burdock and yacon provide insights into Asteraceae palaeo-polyploidization history and plant inulin production.</title>
        <authorList>
            <person name="Fan W."/>
            <person name="Wang S."/>
            <person name="Wang H."/>
            <person name="Wang A."/>
            <person name="Jiang F."/>
            <person name="Liu H."/>
            <person name="Zhao H."/>
            <person name="Xu D."/>
            <person name="Zhang Y."/>
        </authorList>
    </citation>
    <scope>NUCLEOTIDE SEQUENCE [LARGE SCALE GENOMIC DNA]</scope>
    <source>
        <strain evidence="2">cv. Punajuju</strain>
    </source>
</reference>
<dbReference type="EMBL" id="CM042013">
    <property type="protein sequence ID" value="KAI3738658.1"/>
    <property type="molecule type" value="Genomic_DNA"/>
</dbReference>
<gene>
    <name evidence="1" type="ORF">L2E82_28723</name>
</gene>
<keyword evidence="2" id="KW-1185">Reference proteome</keyword>
<dbReference type="Proteomes" id="UP001055811">
    <property type="component" value="Linkage Group LG05"/>
</dbReference>
<comment type="caution">
    <text evidence="1">The sequence shown here is derived from an EMBL/GenBank/DDBJ whole genome shotgun (WGS) entry which is preliminary data.</text>
</comment>
<evidence type="ECO:0000313" key="2">
    <source>
        <dbReference type="Proteomes" id="UP001055811"/>
    </source>
</evidence>
<protein>
    <submittedName>
        <fullName evidence="1">Uncharacterized protein</fullName>
    </submittedName>
</protein>
<reference evidence="1 2" key="2">
    <citation type="journal article" date="2022" name="Mol. Ecol. Resour.">
        <title>The genomes of chicory, endive, great burdock and yacon provide insights into Asteraceae paleo-polyploidization history and plant inulin production.</title>
        <authorList>
            <person name="Fan W."/>
            <person name="Wang S."/>
            <person name="Wang H."/>
            <person name="Wang A."/>
            <person name="Jiang F."/>
            <person name="Liu H."/>
            <person name="Zhao H."/>
            <person name="Xu D."/>
            <person name="Zhang Y."/>
        </authorList>
    </citation>
    <scope>NUCLEOTIDE SEQUENCE [LARGE SCALE GENOMIC DNA]</scope>
    <source>
        <strain evidence="2">cv. Punajuju</strain>
        <tissue evidence="1">Leaves</tissue>
    </source>
</reference>
<name>A0ACB9CWU8_CICIN</name>
<sequence>MNRNASSVTLMSGLGSYTSLFPRQCTPVILFVFLDDIHETGPTPDESPQSRSSNQSTLGRINLPSKGSGSIVVLSRPVTKSRRNYNHLLKHKFGFQSKNVGYYSGQKRVHPGSRNGHGPISNHLPLFSLDGSKAVLLLDKLSNNSGESLDFATSIVKNVLEGISTSDSLLLENHSQSSNKKYILSLKEFIYKQCDILRGRMSVSVSSGGGGGGGMVAAAAAASVALGSRKSCNHQRHDSSLPHCSGFVFLHACACGRSRKLRLDPFDFETANVSFSCYPECDKLLPTLILPQGNNTEGPIQSKSWSLTRIGGSRYYQPSKGLLQSGFSNIEKIIIYKFWVPSTSIEKKSLLTLENVNKENNAQETSMVNAHDNQDSKKDGIFLLFMKMGLVMLTDHLKGLGSIYAVDESVDNLDRRGVELSKIDKHGGYGKVHRHSNRMVRNPVKSKEIGTNGNQGQNGH</sequence>
<organism evidence="1 2">
    <name type="scientific">Cichorium intybus</name>
    <name type="common">Chicory</name>
    <dbReference type="NCBI Taxonomy" id="13427"/>
    <lineage>
        <taxon>Eukaryota</taxon>
        <taxon>Viridiplantae</taxon>
        <taxon>Streptophyta</taxon>
        <taxon>Embryophyta</taxon>
        <taxon>Tracheophyta</taxon>
        <taxon>Spermatophyta</taxon>
        <taxon>Magnoliopsida</taxon>
        <taxon>eudicotyledons</taxon>
        <taxon>Gunneridae</taxon>
        <taxon>Pentapetalae</taxon>
        <taxon>asterids</taxon>
        <taxon>campanulids</taxon>
        <taxon>Asterales</taxon>
        <taxon>Asteraceae</taxon>
        <taxon>Cichorioideae</taxon>
        <taxon>Cichorieae</taxon>
        <taxon>Cichoriinae</taxon>
        <taxon>Cichorium</taxon>
    </lineage>
</organism>
<accession>A0ACB9CWU8</accession>
<evidence type="ECO:0000313" key="1">
    <source>
        <dbReference type="EMBL" id="KAI3738658.1"/>
    </source>
</evidence>